<reference evidence="1 2" key="1">
    <citation type="submission" date="2012-05" db="EMBL/GenBank/DDBJ databases">
        <authorList>
            <person name="Weinstock G."/>
            <person name="Sodergren E."/>
            <person name="Lobos E.A."/>
            <person name="Fulton L."/>
            <person name="Fulton R."/>
            <person name="Courtney L."/>
            <person name="Fronick C."/>
            <person name="O'Laughlin M."/>
            <person name="Godfrey J."/>
            <person name="Wilson R.M."/>
            <person name="Miner T."/>
            <person name="Farmer C."/>
            <person name="Delehaunty K."/>
            <person name="Cordes M."/>
            <person name="Minx P."/>
            <person name="Tomlinson C."/>
            <person name="Chen J."/>
            <person name="Wollam A."/>
            <person name="Pepin K.H."/>
            <person name="Bhonagiri V."/>
            <person name="Zhang X."/>
            <person name="Suruliraj S."/>
            <person name="Warren W."/>
            <person name="Mitreva M."/>
            <person name="Mardis E.R."/>
            <person name="Wilson R.K."/>
        </authorList>
    </citation>
    <scope>NUCLEOTIDE SEQUENCE [LARGE SCALE GENOMIC DNA]</scope>
    <source>
        <strain evidence="1 2">F0235</strain>
    </source>
</reference>
<keyword evidence="2" id="KW-1185">Reference proteome</keyword>
<accession>L1MK18</accession>
<dbReference type="HOGENOM" id="CLU_3097799_0_0_11"/>
<protein>
    <submittedName>
        <fullName evidence="1">Uncharacterized protein</fullName>
    </submittedName>
</protein>
<organism evidence="1 2">
    <name type="scientific">Corynebacterium durum F0235</name>
    <dbReference type="NCBI Taxonomy" id="1035195"/>
    <lineage>
        <taxon>Bacteria</taxon>
        <taxon>Bacillati</taxon>
        <taxon>Actinomycetota</taxon>
        <taxon>Actinomycetes</taxon>
        <taxon>Mycobacteriales</taxon>
        <taxon>Corynebacteriaceae</taxon>
        <taxon>Corynebacterium</taxon>
    </lineage>
</organism>
<dbReference type="EMBL" id="AMEM01000011">
    <property type="protein sequence ID" value="EKX91582.1"/>
    <property type="molecule type" value="Genomic_DNA"/>
</dbReference>
<gene>
    <name evidence="1" type="ORF">HMPREF9997_00656</name>
</gene>
<evidence type="ECO:0000313" key="2">
    <source>
        <dbReference type="Proteomes" id="UP000010445"/>
    </source>
</evidence>
<proteinExistence type="predicted"/>
<name>L1MK18_9CORY</name>
<dbReference type="STRING" id="1035195.HMPREF9997_00656"/>
<dbReference type="Proteomes" id="UP000010445">
    <property type="component" value="Unassembled WGS sequence"/>
</dbReference>
<dbReference type="AlphaFoldDB" id="L1MK18"/>
<sequence>MRCWYKLFRCAGTSLHIACETLLPRVEKTRFDKVIQCYLGGVSTADRILKF</sequence>
<comment type="caution">
    <text evidence="1">The sequence shown here is derived from an EMBL/GenBank/DDBJ whole genome shotgun (WGS) entry which is preliminary data.</text>
</comment>
<evidence type="ECO:0000313" key="1">
    <source>
        <dbReference type="EMBL" id="EKX91582.1"/>
    </source>
</evidence>